<accession>A0ABT5MXJ6</accession>
<keyword evidence="2" id="KW-1185">Reference proteome</keyword>
<sequence>MAAPNQPTPVPCPDDGAHLHEGSETVRFLVVTVAGAVDASISRQALRHRFAAGESSADLLPTYRAHKAQIHAAVTHRLQQGAHAPVMLREADFPRHGGGDH</sequence>
<comment type="caution">
    <text evidence="1">The sequence shown here is derived from an EMBL/GenBank/DDBJ whole genome shotgun (WGS) entry which is preliminary data.</text>
</comment>
<proteinExistence type="predicted"/>
<protein>
    <submittedName>
        <fullName evidence="1">DUF1488 family protein</fullName>
    </submittedName>
</protein>
<evidence type="ECO:0000313" key="2">
    <source>
        <dbReference type="Proteomes" id="UP001528673"/>
    </source>
</evidence>
<organism evidence="1 2">
    <name type="scientific">Curvibacter cyanobacteriorum</name>
    <dbReference type="NCBI Taxonomy" id="3026422"/>
    <lineage>
        <taxon>Bacteria</taxon>
        <taxon>Pseudomonadati</taxon>
        <taxon>Pseudomonadota</taxon>
        <taxon>Betaproteobacteria</taxon>
        <taxon>Burkholderiales</taxon>
        <taxon>Comamonadaceae</taxon>
        <taxon>Curvibacter</taxon>
    </lineage>
</organism>
<dbReference type="InterPro" id="IPR009962">
    <property type="entry name" value="DUF1488"/>
</dbReference>
<evidence type="ECO:0000313" key="1">
    <source>
        <dbReference type="EMBL" id="MDD0838771.1"/>
    </source>
</evidence>
<dbReference type="Proteomes" id="UP001528673">
    <property type="component" value="Unassembled WGS sequence"/>
</dbReference>
<name>A0ABT5MXJ6_9BURK</name>
<reference evidence="1 2" key="1">
    <citation type="submission" date="2023-02" db="EMBL/GenBank/DDBJ databases">
        <title>Bacterial whole genomic sequence of Curvibacter sp. HBC61.</title>
        <authorList>
            <person name="Le V."/>
            <person name="Ko S.-R."/>
            <person name="Ahn C.-Y."/>
            <person name="Oh H.-M."/>
        </authorList>
    </citation>
    <scope>NUCLEOTIDE SEQUENCE [LARGE SCALE GENOMIC DNA]</scope>
    <source>
        <strain evidence="1 2">HBC61</strain>
    </source>
</reference>
<dbReference type="EMBL" id="JAQSIP010000003">
    <property type="protein sequence ID" value="MDD0838771.1"/>
    <property type="molecule type" value="Genomic_DNA"/>
</dbReference>
<gene>
    <name evidence="1" type="ORF">PSQ40_09340</name>
</gene>
<dbReference type="RefSeq" id="WP_273951087.1">
    <property type="nucleotide sequence ID" value="NZ_JAQSIP010000003.1"/>
</dbReference>
<dbReference type="Pfam" id="PF07369">
    <property type="entry name" value="DUF1488"/>
    <property type="match status" value="1"/>
</dbReference>